<dbReference type="EMBL" id="LK022848">
    <property type="protein sequence ID" value="CDR09910.1"/>
    <property type="molecule type" value="Genomic_DNA"/>
</dbReference>
<gene>
    <name evidence="1" type="ORF">SIRAN6501</name>
</gene>
<protein>
    <submittedName>
        <fullName evidence="1">Uncharacterized protein</fullName>
    </submittedName>
</protein>
<sequence>MATSSGFGTPWTLLVTWPTVSRAPSFTEISKDIFVRGAVDVFTDVSMGSDAPRSK</sequence>
<proteinExistence type="predicted"/>
<organism evidence="1">
    <name type="scientific">Streptomyces iranensis</name>
    <dbReference type="NCBI Taxonomy" id="576784"/>
    <lineage>
        <taxon>Bacteria</taxon>
        <taxon>Bacillati</taxon>
        <taxon>Actinomycetota</taxon>
        <taxon>Actinomycetes</taxon>
        <taxon>Kitasatosporales</taxon>
        <taxon>Streptomycetaceae</taxon>
        <taxon>Streptomyces</taxon>
        <taxon>Streptomyces violaceusniger group</taxon>
    </lineage>
</organism>
<name>A0A060ZUV2_9ACTN</name>
<accession>A0A060ZUV2</accession>
<dbReference type="AlphaFoldDB" id="A0A060ZUV2"/>
<evidence type="ECO:0000313" key="1">
    <source>
        <dbReference type="EMBL" id="CDR09910.1"/>
    </source>
</evidence>
<dbReference type="PATRIC" id="fig|576784.4.peg.6625"/>
<reference evidence="1" key="1">
    <citation type="submission" date="2014-05" db="EMBL/GenBank/DDBJ databases">
        <authorList>
            <person name="Horn Fabian"/>
        </authorList>
    </citation>
    <scope>NUCLEOTIDE SEQUENCE</scope>
</reference>
<dbReference type="HOGENOM" id="CLU_3030517_0_0_11"/>